<evidence type="ECO:0000313" key="2">
    <source>
        <dbReference type="Proteomes" id="UP000811246"/>
    </source>
</evidence>
<evidence type="ECO:0000313" key="1">
    <source>
        <dbReference type="EMBL" id="KAG6679339.1"/>
    </source>
</evidence>
<dbReference type="Proteomes" id="UP000811246">
    <property type="component" value="Chromosome 14"/>
</dbReference>
<accession>A0A922ADI7</accession>
<sequence>MNRHYIDCLNFDFTMIAPAIVLDVPRDSQVMQEKIFGHLMPILAVSAIVTIKKCIFL</sequence>
<proteinExistence type="predicted"/>
<protein>
    <submittedName>
        <fullName evidence="1">Uncharacterized protein</fullName>
    </submittedName>
</protein>
<comment type="caution">
    <text evidence="1">The sequence shown here is derived from an EMBL/GenBank/DDBJ whole genome shotgun (WGS) entry which is preliminary data.</text>
</comment>
<dbReference type="EMBL" id="CM031838">
    <property type="protein sequence ID" value="KAG6679339.1"/>
    <property type="molecule type" value="Genomic_DNA"/>
</dbReference>
<reference evidence="1" key="1">
    <citation type="submission" date="2021-01" db="EMBL/GenBank/DDBJ databases">
        <authorList>
            <person name="Lovell J.T."/>
            <person name="Bentley N."/>
            <person name="Bhattarai G."/>
            <person name="Jenkins J.W."/>
            <person name="Sreedasyam A."/>
            <person name="Alarcon Y."/>
            <person name="Bock C."/>
            <person name="Boston L."/>
            <person name="Carlson J."/>
            <person name="Cervantes K."/>
            <person name="Clermont K."/>
            <person name="Krom N."/>
            <person name="Kubenka K."/>
            <person name="Mamidi S."/>
            <person name="Mattison C."/>
            <person name="Monteros M."/>
            <person name="Pisani C."/>
            <person name="Plott C."/>
            <person name="Rajasekar S."/>
            <person name="Rhein H.S."/>
            <person name="Rohla C."/>
            <person name="Song M."/>
            <person name="Hilaire R.S."/>
            <person name="Shu S."/>
            <person name="Wells L."/>
            <person name="Wang X."/>
            <person name="Webber J."/>
            <person name="Heerema R.J."/>
            <person name="Klein P."/>
            <person name="Conner P."/>
            <person name="Grauke L."/>
            <person name="Grimwood J."/>
            <person name="Schmutz J."/>
            <person name="Randall J.J."/>
        </authorList>
    </citation>
    <scope>NUCLEOTIDE SEQUENCE</scope>
    <source>
        <tissue evidence="1">Leaf</tissue>
    </source>
</reference>
<dbReference type="AlphaFoldDB" id="A0A922ADI7"/>
<gene>
    <name evidence="1" type="ORF">I3842_14G125100</name>
</gene>
<organism evidence="1 2">
    <name type="scientific">Carya illinoinensis</name>
    <name type="common">Pecan</name>
    <dbReference type="NCBI Taxonomy" id="32201"/>
    <lineage>
        <taxon>Eukaryota</taxon>
        <taxon>Viridiplantae</taxon>
        <taxon>Streptophyta</taxon>
        <taxon>Embryophyta</taxon>
        <taxon>Tracheophyta</taxon>
        <taxon>Spermatophyta</taxon>
        <taxon>Magnoliopsida</taxon>
        <taxon>eudicotyledons</taxon>
        <taxon>Gunneridae</taxon>
        <taxon>Pentapetalae</taxon>
        <taxon>rosids</taxon>
        <taxon>fabids</taxon>
        <taxon>Fagales</taxon>
        <taxon>Juglandaceae</taxon>
        <taxon>Carya</taxon>
    </lineage>
</organism>
<name>A0A922ADI7_CARIL</name>